<feature type="non-terminal residue" evidence="1">
    <location>
        <position position="1"/>
    </location>
</feature>
<protein>
    <recommendedName>
        <fullName evidence="2">Retrovirus-related Pol polyprotein from transposon TNT 1-94</fullName>
    </recommendedName>
</protein>
<dbReference type="PANTHER" id="PTHR35317:SF23">
    <property type="entry name" value="OS04G0629600 PROTEIN"/>
    <property type="match status" value="1"/>
</dbReference>
<dbReference type="PANTHER" id="PTHR35317">
    <property type="entry name" value="OS04G0629600 PROTEIN"/>
    <property type="match status" value="1"/>
</dbReference>
<accession>A0A0B2PIU6</accession>
<dbReference type="Pfam" id="PF14223">
    <property type="entry name" value="Retrotran_gag_2"/>
    <property type="match status" value="1"/>
</dbReference>
<feature type="non-terminal residue" evidence="1">
    <location>
        <position position="84"/>
    </location>
</feature>
<sequence length="84" mass="10034">AFKQKQKLDCKARFLIYQCVNSKIFNKISKASTSKEAWEILMKTYGDGEKNKKVKLQTLRRQYELLCMEEKESVSDYFDRIQEL</sequence>
<name>A0A0B2PIU6_GLYSO</name>
<dbReference type="AlphaFoldDB" id="A0A0B2PIU6"/>
<proteinExistence type="predicted"/>
<gene>
    <name evidence="1" type="ORF">glysoja_034968</name>
</gene>
<evidence type="ECO:0000313" key="1">
    <source>
        <dbReference type="EMBL" id="KHN07487.1"/>
    </source>
</evidence>
<dbReference type="EMBL" id="KN667003">
    <property type="protein sequence ID" value="KHN07487.1"/>
    <property type="molecule type" value="Genomic_DNA"/>
</dbReference>
<organism evidence="1">
    <name type="scientific">Glycine soja</name>
    <name type="common">Wild soybean</name>
    <dbReference type="NCBI Taxonomy" id="3848"/>
    <lineage>
        <taxon>Eukaryota</taxon>
        <taxon>Viridiplantae</taxon>
        <taxon>Streptophyta</taxon>
        <taxon>Embryophyta</taxon>
        <taxon>Tracheophyta</taxon>
        <taxon>Spermatophyta</taxon>
        <taxon>Magnoliopsida</taxon>
        <taxon>eudicotyledons</taxon>
        <taxon>Gunneridae</taxon>
        <taxon>Pentapetalae</taxon>
        <taxon>rosids</taxon>
        <taxon>fabids</taxon>
        <taxon>Fabales</taxon>
        <taxon>Fabaceae</taxon>
        <taxon>Papilionoideae</taxon>
        <taxon>50 kb inversion clade</taxon>
        <taxon>NPAAA clade</taxon>
        <taxon>indigoferoid/millettioid clade</taxon>
        <taxon>Phaseoleae</taxon>
        <taxon>Glycine</taxon>
        <taxon>Glycine subgen. Soja</taxon>
    </lineage>
</organism>
<evidence type="ECO:0008006" key="2">
    <source>
        <dbReference type="Google" id="ProtNLM"/>
    </source>
</evidence>
<reference evidence="1" key="1">
    <citation type="submission" date="2014-07" db="EMBL/GenBank/DDBJ databases">
        <title>Identification of a novel salt tolerance gene in wild soybean by whole-genome sequencing.</title>
        <authorList>
            <person name="Lam H.-M."/>
            <person name="Qi X."/>
            <person name="Li M.-W."/>
            <person name="Liu X."/>
            <person name="Xie M."/>
            <person name="Ni M."/>
            <person name="Xu X."/>
        </authorList>
    </citation>
    <scope>NUCLEOTIDE SEQUENCE [LARGE SCALE GENOMIC DNA]</scope>
    <source>
        <tissue evidence="1">Root</tissue>
    </source>
</reference>
<dbReference type="Proteomes" id="UP000053555">
    <property type="component" value="Unassembled WGS sequence"/>
</dbReference>